<feature type="transmembrane region" description="Helical" evidence="6">
    <location>
        <begin position="209"/>
        <end position="231"/>
    </location>
</feature>
<evidence type="ECO:0000256" key="5">
    <source>
        <dbReference type="ARBA" id="ARBA00023136"/>
    </source>
</evidence>
<protein>
    <recommendedName>
        <fullName evidence="9">Permease</fullName>
    </recommendedName>
</protein>
<evidence type="ECO:0000313" key="7">
    <source>
        <dbReference type="EMBL" id="QXE23210.1"/>
    </source>
</evidence>
<evidence type="ECO:0000256" key="3">
    <source>
        <dbReference type="ARBA" id="ARBA00022692"/>
    </source>
</evidence>
<proteinExistence type="inferred from homology"/>
<dbReference type="PANTHER" id="PTHR21716">
    <property type="entry name" value="TRANSMEMBRANE PROTEIN"/>
    <property type="match status" value="1"/>
</dbReference>
<feature type="transmembrane region" description="Helical" evidence="6">
    <location>
        <begin position="34"/>
        <end position="55"/>
    </location>
</feature>
<evidence type="ECO:0000256" key="4">
    <source>
        <dbReference type="ARBA" id="ARBA00022989"/>
    </source>
</evidence>
<sequence length="376" mass="41118">MQTAKKLPRWLSLGLAFPVIILNGWLLIQVVQYFQPLVSVVAVAILLSFVLDYPIKFLQSRGIPRNLAIVAVLLLAVVILGAVGVILIPLIFQQLNELANILPYWIDSGFQQLDTFQKWAATQQIPVNLKGVVLQLLDRFSSQFQSFTGRILGLAFDTIGALVNVILAVVLTIYLILNGQKLWDGIYQWFPAHIGKKFRELLREDFQNYFIGQAALGAILAVTATLAFFALQIPLALLFGLAIGFFSLFPFGTGIGIGIVSLLVALENFWEGVEVAAIAVTIDQINSNIVAPRILGNLTGLNPVWVVISLLLGAKLGGVLGLLIAIPLASFIKDIADSWRAGEFNPKNLPNQEINNNSDMEVSTSNVMIDISTVKQ</sequence>
<dbReference type="PANTHER" id="PTHR21716:SF66">
    <property type="entry name" value="TRANSPORT PROTEIN SLL0063-RELATED"/>
    <property type="match status" value="1"/>
</dbReference>
<dbReference type="RefSeq" id="WP_190603664.1">
    <property type="nucleotide sequence ID" value="NZ_CP021056.1"/>
</dbReference>
<reference evidence="7" key="1">
    <citation type="submission" date="2017-04" db="EMBL/GenBank/DDBJ databases">
        <title>Genome deletions in a multicellular cyanobacterial endosymbiont for morphological adaptation in marine diatoms.</title>
        <authorList>
            <person name="Wang Y."/>
            <person name="Gao H."/>
            <person name="Li R."/>
            <person name="Xu X."/>
        </authorList>
    </citation>
    <scope>NUCLEOTIDE SEQUENCE</scope>
    <source>
        <strain evidence="7">FACHB 800</strain>
    </source>
</reference>
<dbReference type="AlphaFoldDB" id="A0A975T791"/>
<feature type="transmembrane region" description="Helical" evidence="6">
    <location>
        <begin position="151"/>
        <end position="177"/>
    </location>
</feature>
<keyword evidence="5 6" id="KW-0472">Membrane</keyword>
<feature type="transmembrane region" description="Helical" evidence="6">
    <location>
        <begin position="67"/>
        <end position="92"/>
    </location>
</feature>
<dbReference type="GO" id="GO:0016020">
    <property type="term" value="C:membrane"/>
    <property type="evidence" value="ECO:0007669"/>
    <property type="project" value="UniProtKB-SubCell"/>
</dbReference>
<gene>
    <name evidence="7" type="ORF">B6N60_01899</name>
</gene>
<evidence type="ECO:0008006" key="9">
    <source>
        <dbReference type="Google" id="ProtNLM"/>
    </source>
</evidence>
<feature type="transmembrane region" description="Helical" evidence="6">
    <location>
        <begin position="7"/>
        <end position="28"/>
    </location>
</feature>
<dbReference type="InterPro" id="IPR002549">
    <property type="entry name" value="AI-2E-like"/>
</dbReference>
<keyword evidence="4 6" id="KW-1133">Transmembrane helix</keyword>
<comment type="similarity">
    <text evidence="2">Belongs to the autoinducer-2 exporter (AI-2E) (TC 2.A.86) family.</text>
</comment>
<evidence type="ECO:0000256" key="2">
    <source>
        <dbReference type="ARBA" id="ARBA00009773"/>
    </source>
</evidence>
<comment type="subcellular location">
    <subcellularLocation>
        <location evidence="1">Membrane</location>
        <topology evidence="1">Multi-pass membrane protein</topology>
    </subcellularLocation>
</comment>
<feature type="transmembrane region" description="Helical" evidence="6">
    <location>
        <begin position="237"/>
        <end position="266"/>
    </location>
</feature>
<dbReference type="Proteomes" id="UP000683511">
    <property type="component" value="Chromosome"/>
</dbReference>
<name>A0A975T791_9NOST</name>
<dbReference type="Pfam" id="PF01594">
    <property type="entry name" value="AI-2E_transport"/>
    <property type="match status" value="1"/>
</dbReference>
<evidence type="ECO:0000313" key="8">
    <source>
        <dbReference type="Proteomes" id="UP000683511"/>
    </source>
</evidence>
<organism evidence="7 8">
    <name type="scientific">Richelia sinica FACHB-800</name>
    <dbReference type="NCBI Taxonomy" id="1357546"/>
    <lineage>
        <taxon>Bacteria</taxon>
        <taxon>Bacillati</taxon>
        <taxon>Cyanobacteriota</taxon>
        <taxon>Cyanophyceae</taxon>
        <taxon>Nostocales</taxon>
        <taxon>Nostocaceae</taxon>
        <taxon>Richelia</taxon>
    </lineage>
</organism>
<keyword evidence="3 6" id="KW-0812">Transmembrane</keyword>
<evidence type="ECO:0000256" key="1">
    <source>
        <dbReference type="ARBA" id="ARBA00004141"/>
    </source>
</evidence>
<keyword evidence="8" id="KW-1185">Reference proteome</keyword>
<evidence type="ECO:0000256" key="6">
    <source>
        <dbReference type="SAM" id="Phobius"/>
    </source>
</evidence>
<feature type="transmembrane region" description="Helical" evidence="6">
    <location>
        <begin position="303"/>
        <end position="332"/>
    </location>
</feature>
<dbReference type="KEGG" id="rsin:B6N60_01899"/>
<dbReference type="GO" id="GO:0055085">
    <property type="term" value="P:transmembrane transport"/>
    <property type="evidence" value="ECO:0007669"/>
    <property type="project" value="TreeGrafter"/>
</dbReference>
<dbReference type="EMBL" id="CP021056">
    <property type="protein sequence ID" value="QXE23210.1"/>
    <property type="molecule type" value="Genomic_DNA"/>
</dbReference>
<accession>A0A975T791</accession>